<dbReference type="AlphaFoldDB" id="A0AB39HF86"/>
<proteinExistence type="predicted"/>
<sequence>MPVGKVTSFSPNKGYGFIASNEDTYFFHQSDLPANCPVSEVKKGALFEFDDVPQPKGMAAKKLKYIEQEQALFFLPRFVVGRENRPKYGQVLSRIPIKSPFYRDPQDCRDDIIEGAKKIGCNGVLNLTVHRSTWFRGNYCYTMHWASGDLCLLAEQKYCQAHEKDEQDELIPEYTEEAEERAKALVKRYRLKRLRQRTPWVLLIVIALIMIGGI</sequence>
<feature type="domain" description="CSD" evidence="1">
    <location>
        <begin position="1"/>
        <end position="64"/>
    </location>
</feature>
<geneLocation type="plasmid" evidence="2">
    <name>p-HB236076</name>
</geneLocation>
<dbReference type="Pfam" id="PF00313">
    <property type="entry name" value="CSD"/>
    <property type="match status" value="1"/>
</dbReference>
<reference evidence="2" key="1">
    <citation type="submission" date="2024-07" db="EMBL/GenBank/DDBJ databases">
        <title>Genome Analysis of a Potential Novel Vibrio Species Secreting pH- and Thermo-stable Alginate Lyase and its Application in Producing Alginate Oligosaccharides.</title>
        <authorList>
            <person name="Huang H."/>
            <person name="Bao K."/>
        </authorList>
    </citation>
    <scope>NUCLEOTIDE SEQUENCE</scope>
    <source>
        <strain evidence="2">HB236076</strain>
        <plasmid evidence="2">p-HB236076</plasmid>
    </source>
</reference>
<organism evidence="2">
    <name type="scientific">Vibrio sp. HB236076</name>
    <dbReference type="NCBI Taxonomy" id="3232307"/>
    <lineage>
        <taxon>Bacteria</taxon>
        <taxon>Pseudomonadati</taxon>
        <taxon>Pseudomonadota</taxon>
        <taxon>Gammaproteobacteria</taxon>
        <taxon>Vibrionales</taxon>
        <taxon>Vibrionaceae</taxon>
        <taxon>Vibrio</taxon>
    </lineage>
</organism>
<dbReference type="SUPFAM" id="SSF50249">
    <property type="entry name" value="Nucleic acid-binding proteins"/>
    <property type="match status" value="1"/>
</dbReference>
<evidence type="ECO:0000313" key="2">
    <source>
        <dbReference type="EMBL" id="XDK26704.1"/>
    </source>
</evidence>
<dbReference type="PROSITE" id="PS51857">
    <property type="entry name" value="CSD_2"/>
    <property type="match status" value="1"/>
</dbReference>
<name>A0AB39HF86_9VIBR</name>
<accession>A0AB39HF86</accession>
<evidence type="ECO:0000259" key="1">
    <source>
        <dbReference type="PROSITE" id="PS51857"/>
    </source>
</evidence>
<dbReference type="EMBL" id="CP162602">
    <property type="protein sequence ID" value="XDK26704.1"/>
    <property type="molecule type" value="Genomic_DNA"/>
</dbReference>
<gene>
    <name evidence="2" type="ORF">AB0763_16885</name>
</gene>
<dbReference type="InterPro" id="IPR012340">
    <property type="entry name" value="NA-bd_OB-fold"/>
</dbReference>
<protein>
    <submittedName>
        <fullName evidence="2">Cold shock domain-containing protein</fullName>
    </submittedName>
</protein>
<dbReference type="KEGG" id="vih:AB0763_16885"/>
<keyword evidence="2" id="KW-0614">Plasmid</keyword>
<dbReference type="InterPro" id="IPR002059">
    <property type="entry name" value="CSP_DNA-bd"/>
</dbReference>
<dbReference type="Gene3D" id="2.40.50.140">
    <property type="entry name" value="Nucleic acid-binding proteins"/>
    <property type="match status" value="1"/>
</dbReference>
<dbReference type="RefSeq" id="WP_306099617.1">
    <property type="nucleotide sequence ID" value="NZ_CP162602.1"/>
</dbReference>
<dbReference type="GO" id="GO:0003676">
    <property type="term" value="F:nucleic acid binding"/>
    <property type="evidence" value="ECO:0007669"/>
    <property type="project" value="InterPro"/>
</dbReference>